<dbReference type="Proteomes" id="UP001165121">
    <property type="component" value="Unassembled WGS sequence"/>
</dbReference>
<name>A0A9W7CR96_9STRA</name>
<protein>
    <submittedName>
        <fullName evidence="2">Unnamed protein product</fullName>
    </submittedName>
</protein>
<dbReference type="PANTHER" id="PTHR46599">
    <property type="entry name" value="PIGGYBAC TRANSPOSABLE ELEMENT-DERIVED PROTEIN 4"/>
    <property type="match status" value="1"/>
</dbReference>
<accession>A0A9W7CR96</accession>
<dbReference type="EMBL" id="BSXT01001187">
    <property type="protein sequence ID" value="GMF39778.1"/>
    <property type="molecule type" value="Genomic_DNA"/>
</dbReference>
<proteinExistence type="predicted"/>
<dbReference type="PANTHER" id="PTHR46599:SF3">
    <property type="entry name" value="PIGGYBAC TRANSPOSABLE ELEMENT-DERIVED PROTEIN 4"/>
    <property type="match status" value="1"/>
</dbReference>
<dbReference type="OrthoDB" id="122438at2759"/>
<sequence length="183" mass="20595">MAARQVGHQREIATQFAWRLKATQAYGAHEILHVIGLLAARMLCPQKRCFAAHWFMVEDGTIPAGLFGQYMTCDRWQNILRDLHLVDNTIVHGRDKLWKLRPVVDPIQERFLAGWSLPDLFSFDEGLAANANISLCRNCSRFEVYAGKRDTADAGSNGIDFKTGAAAVLRNLKAVFTPQSRHN</sequence>
<reference evidence="2" key="1">
    <citation type="submission" date="2023-04" db="EMBL/GenBank/DDBJ databases">
        <title>Phytophthora fragariaefolia NBRC 109709.</title>
        <authorList>
            <person name="Ichikawa N."/>
            <person name="Sato H."/>
            <person name="Tonouchi N."/>
        </authorList>
    </citation>
    <scope>NUCLEOTIDE SEQUENCE</scope>
    <source>
        <strain evidence="2">NBRC 109709</strain>
    </source>
</reference>
<evidence type="ECO:0000259" key="1">
    <source>
        <dbReference type="Pfam" id="PF13843"/>
    </source>
</evidence>
<dbReference type="AlphaFoldDB" id="A0A9W7CR96"/>
<keyword evidence="3" id="KW-1185">Reference proteome</keyword>
<evidence type="ECO:0000313" key="2">
    <source>
        <dbReference type="EMBL" id="GMF39778.1"/>
    </source>
</evidence>
<feature type="domain" description="PiggyBac transposable element-derived protein" evidence="1">
    <location>
        <begin position="22"/>
        <end position="129"/>
    </location>
</feature>
<comment type="caution">
    <text evidence="2">The sequence shown here is derived from an EMBL/GenBank/DDBJ whole genome shotgun (WGS) entry which is preliminary data.</text>
</comment>
<dbReference type="Pfam" id="PF13843">
    <property type="entry name" value="DDE_Tnp_1_7"/>
    <property type="match status" value="1"/>
</dbReference>
<dbReference type="InterPro" id="IPR029526">
    <property type="entry name" value="PGBD"/>
</dbReference>
<evidence type="ECO:0000313" key="3">
    <source>
        <dbReference type="Proteomes" id="UP001165121"/>
    </source>
</evidence>
<gene>
    <name evidence="2" type="ORF">Pfra01_001195100</name>
</gene>
<organism evidence="2 3">
    <name type="scientific">Phytophthora fragariaefolia</name>
    <dbReference type="NCBI Taxonomy" id="1490495"/>
    <lineage>
        <taxon>Eukaryota</taxon>
        <taxon>Sar</taxon>
        <taxon>Stramenopiles</taxon>
        <taxon>Oomycota</taxon>
        <taxon>Peronosporomycetes</taxon>
        <taxon>Peronosporales</taxon>
        <taxon>Peronosporaceae</taxon>
        <taxon>Phytophthora</taxon>
    </lineage>
</organism>